<dbReference type="WBParaSite" id="TASK_0000260101-mRNA-1">
    <property type="protein sequence ID" value="TASK_0000260101-mRNA-1"/>
    <property type="gene ID" value="TASK_0000260101"/>
</dbReference>
<evidence type="ECO:0000313" key="2">
    <source>
        <dbReference type="EMBL" id="VDK25623.1"/>
    </source>
</evidence>
<sequence length="122" mass="13800">MIRLPLNQLSQQRSAKVPGENIHLPLSALCTMIEPLAVTMRPPTTTYAAIHFSVASQISHIPPISCISIRMEAKRMSRKHRRPSLCVHRCHRWQKCPPPANQQSGDPHSDDWSINHVSVDRP</sequence>
<dbReference type="Proteomes" id="UP000282613">
    <property type="component" value="Unassembled WGS sequence"/>
</dbReference>
<evidence type="ECO:0000256" key="1">
    <source>
        <dbReference type="SAM" id="MobiDB-lite"/>
    </source>
</evidence>
<dbReference type="AlphaFoldDB" id="A0A0R3VYV7"/>
<feature type="compositionally biased region" description="Basic and acidic residues" evidence="1">
    <location>
        <begin position="107"/>
        <end position="122"/>
    </location>
</feature>
<reference evidence="4" key="1">
    <citation type="submission" date="2017-02" db="UniProtKB">
        <authorList>
            <consortium name="WormBaseParasite"/>
        </authorList>
    </citation>
    <scope>IDENTIFICATION</scope>
</reference>
<name>A0A0R3VYV7_TAEAS</name>
<evidence type="ECO:0000313" key="3">
    <source>
        <dbReference type="Proteomes" id="UP000282613"/>
    </source>
</evidence>
<protein>
    <submittedName>
        <fullName evidence="2 4">Uncharacterized protein</fullName>
    </submittedName>
</protein>
<accession>A0A0R3VYV7</accession>
<evidence type="ECO:0000313" key="4">
    <source>
        <dbReference type="WBParaSite" id="TASK_0000260101-mRNA-1"/>
    </source>
</evidence>
<reference evidence="2 3" key="2">
    <citation type="submission" date="2018-11" db="EMBL/GenBank/DDBJ databases">
        <authorList>
            <consortium name="Pathogen Informatics"/>
        </authorList>
    </citation>
    <scope>NUCLEOTIDE SEQUENCE [LARGE SCALE GENOMIC DNA]</scope>
</reference>
<feature type="region of interest" description="Disordered" evidence="1">
    <location>
        <begin position="97"/>
        <end position="122"/>
    </location>
</feature>
<keyword evidence="3" id="KW-1185">Reference proteome</keyword>
<gene>
    <name evidence="2" type="ORF">TASK_LOCUS2601</name>
</gene>
<organism evidence="4">
    <name type="scientific">Taenia asiatica</name>
    <name type="common">Asian tapeworm</name>
    <dbReference type="NCBI Taxonomy" id="60517"/>
    <lineage>
        <taxon>Eukaryota</taxon>
        <taxon>Metazoa</taxon>
        <taxon>Spiralia</taxon>
        <taxon>Lophotrochozoa</taxon>
        <taxon>Platyhelminthes</taxon>
        <taxon>Cestoda</taxon>
        <taxon>Eucestoda</taxon>
        <taxon>Cyclophyllidea</taxon>
        <taxon>Taeniidae</taxon>
        <taxon>Taenia</taxon>
    </lineage>
</organism>
<proteinExistence type="predicted"/>
<dbReference type="EMBL" id="UYRS01002164">
    <property type="protein sequence ID" value="VDK25623.1"/>
    <property type="molecule type" value="Genomic_DNA"/>
</dbReference>